<gene>
    <name evidence="4" type="ORF">DZF91_36555</name>
</gene>
<dbReference type="Gene3D" id="3.40.50.1820">
    <property type="entry name" value="alpha/beta hydrolase"/>
    <property type="match status" value="1"/>
</dbReference>
<dbReference type="Pfam" id="PF08530">
    <property type="entry name" value="PepX_C"/>
    <property type="match status" value="1"/>
</dbReference>
<evidence type="ECO:0000259" key="3">
    <source>
        <dbReference type="SMART" id="SM00939"/>
    </source>
</evidence>
<dbReference type="NCBIfam" id="TIGR00976">
    <property type="entry name" value="CocE_NonD"/>
    <property type="match status" value="1"/>
</dbReference>
<dbReference type="InterPro" id="IPR029058">
    <property type="entry name" value="AB_hydrolase_fold"/>
</dbReference>
<evidence type="ECO:0000313" key="5">
    <source>
        <dbReference type="Proteomes" id="UP000261811"/>
    </source>
</evidence>
<name>A0A372J9Q8_9ACTN</name>
<feature type="domain" description="Xaa-Pro dipeptidyl-peptidase C-terminal" evidence="3">
    <location>
        <begin position="308"/>
        <end position="542"/>
    </location>
</feature>
<dbReference type="InterPro" id="IPR005674">
    <property type="entry name" value="CocE/Ser_esterase"/>
</dbReference>
<dbReference type="OrthoDB" id="5240615at2"/>
<dbReference type="Gene3D" id="1.10.3020.10">
    <property type="entry name" value="alpha-amino acid ester hydrolase ( Helical cap domain)"/>
    <property type="match status" value="1"/>
</dbReference>
<comment type="caution">
    <text evidence="4">The sequence shown here is derived from an EMBL/GenBank/DDBJ whole genome shotgun (WGS) entry which is preliminary data.</text>
</comment>
<dbReference type="InterPro" id="IPR000383">
    <property type="entry name" value="Xaa-Pro-like_dom"/>
</dbReference>
<proteinExistence type="predicted"/>
<keyword evidence="1 4" id="KW-0378">Hydrolase</keyword>
<feature type="compositionally biased region" description="Acidic residues" evidence="2">
    <location>
        <begin position="559"/>
        <end position="573"/>
    </location>
</feature>
<dbReference type="AlphaFoldDB" id="A0A372J9Q8"/>
<feature type="region of interest" description="Disordered" evidence="2">
    <location>
        <begin position="510"/>
        <end position="590"/>
    </location>
</feature>
<reference evidence="4 5" key="1">
    <citation type="submission" date="2018-08" db="EMBL/GenBank/DDBJ databases">
        <title>Actinomadura jelena sp. nov., a novel Actinomycete isolated from soil in Chad.</title>
        <authorList>
            <person name="Shi L."/>
        </authorList>
    </citation>
    <scope>NUCLEOTIDE SEQUENCE [LARGE SCALE GENOMIC DNA]</scope>
    <source>
        <strain evidence="4 5">NEAU-G17</strain>
    </source>
</reference>
<evidence type="ECO:0000256" key="1">
    <source>
        <dbReference type="ARBA" id="ARBA00022801"/>
    </source>
</evidence>
<dbReference type="EMBL" id="QURH01001036">
    <property type="protein sequence ID" value="RFU36741.1"/>
    <property type="molecule type" value="Genomic_DNA"/>
</dbReference>
<dbReference type="InterPro" id="IPR013736">
    <property type="entry name" value="Xaa-Pro_dipept_C"/>
</dbReference>
<evidence type="ECO:0000313" key="4">
    <source>
        <dbReference type="EMBL" id="RFU36741.1"/>
    </source>
</evidence>
<dbReference type="Gene3D" id="2.60.120.260">
    <property type="entry name" value="Galactose-binding domain-like"/>
    <property type="match status" value="1"/>
</dbReference>
<evidence type="ECO:0000256" key="2">
    <source>
        <dbReference type="SAM" id="MobiDB-lite"/>
    </source>
</evidence>
<keyword evidence="5" id="KW-1185">Reference proteome</keyword>
<dbReference type="SUPFAM" id="SSF49785">
    <property type="entry name" value="Galactose-binding domain-like"/>
    <property type="match status" value="1"/>
</dbReference>
<dbReference type="SMART" id="SM00939">
    <property type="entry name" value="PepX_C"/>
    <property type="match status" value="1"/>
</dbReference>
<dbReference type="GO" id="GO:0008239">
    <property type="term" value="F:dipeptidyl-peptidase activity"/>
    <property type="evidence" value="ECO:0007669"/>
    <property type="project" value="InterPro"/>
</dbReference>
<dbReference type="InterPro" id="IPR008979">
    <property type="entry name" value="Galactose-bd-like_sf"/>
</dbReference>
<dbReference type="SUPFAM" id="SSF53474">
    <property type="entry name" value="alpha/beta-Hydrolases"/>
    <property type="match status" value="1"/>
</dbReference>
<dbReference type="RefSeq" id="WP_117361597.1">
    <property type="nucleotide sequence ID" value="NZ_QURH01001036.1"/>
</dbReference>
<accession>A0A372J9Q8</accession>
<organism evidence="4 5">
    <name type="scientific">Actinomadura logoneensis</name>
    <dbReference type="NCBI Taxonomy" id="2293572"/>
    <lineage>
        <taxon>Bacteria</taxon>
        <taxon>Bacillati</taxon>
        <taxon>Actinomycetota</taxon>
        <taxon>Actinomycetes</taxon>
        <taxon>Streptosporangiales</taxon>
        <taxon>Thermomonosporaceae</taxon>
        <taxon>Actinomadura</taxon>
    </lineage>
</organism>
<dbReference type="Proteomes" id="UP000261811">
    <property type="component" value="Unassembled WGS sequence"/>
</dbReference>
<protein>
    <submittedName>
        <fullName evidence="4">CocE/NonD family hydrolase</fullName>
    </submittedName>
</protein>
<dbReference type="Pfam" id="PF02129">
    <property type="entry name" value="Peptidase_S15"/>
    <property type="match status" value="1"/>
</dbReference>
<sequence length="590" mass="64141">MALFDRLPTPPLRVPKLPPRVPRHTVQRDIPVPMPDGVTLLADRYVPRGVRNPPTLLVRTPYGRRGPAAVLNGLPFVPFGFQLVVQSARGTSGSGGEFDPLGSERDDGAATLRWLREQPWFGGTLGLYGASYLGYSAWAIAADAGPELRAMALQVTASSFRDAAYVGGSFALESTLTWTHLTHSQTGRLGLLTAPLVSRRRALRAAASLRPLAELDVLTGGAPMRFYQDLLAAHADGTDYWLRRDFSETVGQVEAPVTLLGGWYDVFLPWEIKDYLALRAAGHRPYLTIGPWWHADARHGLVAFRESLAWFRAHLLGATSGLRTHPVRLYVTGAREWRDYRDWPPPGMRRERWHLHRGGGLGPDGPLPHRPSTYRYDPARPTPALGGPTLLGSSKPVDNRPLERRPDVLVFTSPPLTRDLEVIGPVSAEVFLRSSRPHTDLVVRLCDVDADGVSRNVCEGGLRLTPAHPADGDGVRRAVVDLWPTARRFRRGHRVRVHVTSGAYPKVAVNPGTGAPLAGPARPAVPADQEVFHDPDRPSAIILPLAGRGPEAAVADPGAEPDTEPATEPDTEPQAEPPVAERRGGGAAAE</sequence>